<dbReference type="Proteomes" id="UP000489600">
    <property type="component" value="Unassembled WGS sequence"/>
</dbReference>
<dbReference type="AlphaFoldDB" id="A0A565BJ18"/>
<name>A0A565BJ18_9BRAS</name>
<feature type="compositionally biased region" description="Pro residues" evidence="1">
    <location>
        <begin position="67"/>
        <end position="86"/>
    </location>
</feature>
<keyword evidence="3" id="KW-1185">Reference proteome</keyword>
<comment type="caution">
    <text evidence="2">The sequence shown here is derived from an EMBL/GenBank/DDBJ whole genome shotgun (WGS) entry which is preliminary data.</text>
</comment>
<protein>
    <submittedName>
        <fullName evidence="2">Uncharacterized protein</fullName>
    </submittedName>
</protein>
<feature type="compositionally biased region" description="Low complexity" evidence="1">
    <location>
        <begin position="87"/>
        <end position="112"/>
    </location>
</feature>
<feature type="compositionally biased region" description="Pro residues" evidence="1">
    <location>
        <begin position="113"/>
        <end position="123"/>
    </location>
</feature>
<reference evidence="2" key="1">
    <citation type="submission" date="2019-07" db="EMBL/GenBank/DDBJ databases">
        <authorList>
            <person name="Dittberner H."/>
        </authorList>
    </citation>
    <scope>NUCLEOTIDE SEQUENCE [LARGE SCALE GENOMIC DNA]</scope>
</reference>
<accession>A0A565BJ18</accession>
<sequence>MPVLLSPPEWDHRFPRSDNDFSASAMIVLPPPSSSAPIISEMLTRLGDRKGKTPPALLTSPRRPEPPDPPDPPDPLVPPSPHPSPSSLPSSPSRSRSFSPAAPFDSPDLPLQPSLPPTFAPFR</sequence>
<evidence type="ECO:0000313" key="2">
    <source>
        <dbReference type="EMBL" id="VVB01636.1"/>
    </source>
</evidence>
<evidence type="ECO:0000313" key="3">
    <source>
        <dbReference type="Proteomes" id="UP000489600"/>
    </source>
</evidence>
<organism evidence="2 3">
    <name type="scientific">Arabis nemorensis</name>
    <dbReference type="NCBI Taxonomy" id="586526"/>
    <lineage>
        <taxon>Eukaryota</taxon>
        <taxon>Viridiplantae</taxon>
        <taxon>Streptophyta</taxon>
        <taxon>Embryophyta</taxon>
        <taxon>Tracheophyta</taxon>
        <taxon>Spermatophyta</taxon>
        <taxon>Magnoliopsida</taxon>
        <taxon>eudicotyledons</taxon>
        <taxon>Gunneridae</taxon>
        <taxon>Pentapetalae</taxon>
        <taxon>rosids</taxon>
        <taxon>malvids</taxon>
        <taxon>Brassicales</taxon>
        <taxon>Brassicaceae</taxon>
        <taxon>Arabideae</taxon>
        <taxon>Arabis</taxon>
    </lineage>
</organism>
<evidence type="ECO:0000256" key="1">
    <source>
        <dbReference type="SAM" id="MobiDB-lite"/>
    </source>
</evidence>
<dbReference type="EMBL" id="CABITT030000004">
    <property type="protein sequence ID" value="VVB01636.1"/>
    <property type="molecule type" value="Genomic_DNA"/>
</dbReference>
<gene>
    <name evidence="2" type="ORF">ANE_LOCUS12080</name>
</gene>
<feature type="region of interest" description="Disordered" evidence="1">
    <location>
        <begin position="45"/>
        <end position="123"/>
    </location>
</feature>
<proteinExistence type="predicted"/>